<dbReference type="Gene3D" id="3.60.160.10">
    <property type="entry name" value="Mitochondrial biogenesis AIM24"/>
    <property type="match status" value="1"/>
</dbReference>
<reference evidence="1" key="1">
    <citation type="journal article" date="2015" name="Genome Announc.">
        <title>Draft Genome Sequence of Anaerolineae Strain TC1, a Novel Isolate from a Methanogenic Wastewater Treatment System.</title>
        <authorList>
            <person name="Matsuura N."/>
            <person name="Tourlousse D.M."/>
            <person name="Sun L."/>
            <person name="Toyonaga M."/>
            <person name="Kuroda K."/>
            <person name="Ohashi A."/>
            <person name="Cruz R."/>
            <person name="Yamaguchi T."/>
            <person name="Sekiguchi Y."/>
        </authorList>
    </citation>
    <scope>NUCLEOTIDE SEQUENCE [LARGE SCALE GENOMIC DNA]</scope>
    <source>
        <strain evidence="1">TC1</strain>
    </source>
</reference>
<dbReference type="InterPro" id="IPR002838">
    <property type="entry name" value="AIM24"/>
</dbReference>
<dbReference type="Pfam" id="PF01987">
    <property type="entry name" value="AIM24"/>
    <property type="match status" value="1"/>
</dbReference>
<organism evidence="1">
    <name type="scientific">Flexilinea flocculi</name>
    <dbReference type="NCBI Taxonomy" id="1678840"/>
    <lineage>
        <taxon>Bacteria</taxon>
        <taxon>Bacillati</taxon>
        <taxon>Chloroflexota</taxon>
        <taxon>Anaerolineae</taxon>
        <taxon>Anaerolineales</taxon>
        <taxon>Anaerolineaceae</taxon>
        <taxon>Flexilinea</taxon>
    </lineage>
</organism>
<dbReference type="Proteomes" id="UP000053370">
    <property type="component" value="Unassembled WGS sequence"/>
</dbReference>
<dbReference type="RefSeq" id="WP_062278259.1">
    <property type="nucleotide sequence ID" value="NZ_DF968180.1"/>
</dbReference>
<dbReference type="InterPro" id="IPR036983">
    <property type="entry name" value="AIM24_sf"/>
</dbReference>
<evidence type="ECO:0000313" key="1">
    <source>
        <dbReference type="EMBL" id="GAP39643.1"/>
    </source>
</evidence>
<evidence type="ECO:0000313" key="2">
    <source>
        <dbReference type="Proteomes" id="UP000053370"/>
    </source>
</evidence>
<keyword evidence="2" id="KW-1185">Reference proteome</keyword>
<proteinExistence type="predicted"/>
<dbReference type="EMBL" id="DF968180">
    <property type="protein sequence ID" value="GAP39643.1"/>
    <property type="molecule type" value="Genomic_DNA"/>
</dbReference>
<dbReference type="PATRIC" id="fig|1678840.3.peg.712"/>
<sequence length="226" mass="24411">MEYKIEGAPFPVVICTLQNGETMFTESGAMAWMTPNMQMETTSRGGISKALGRMLSGDSLFMNRYTSNGTGMIAFASSFPGQILSFDITPGKEMIVQKSGFLAAEEGVNLSVFFQKKFAAGLFGGEGFILQKLSGQGTAFVEIDGFCKAYELRAGEKLLLDNGYLAAMESTCSMDIKTVSGMKNVLFGGEGLFNTEVVGPGKVYLQTQPINNLAKVLRPYFPSNNN</sequence>
<dbReference type="InterPro" id="IPR016031">
    <property type="entry name" value="Trp_RNA-bd_attenuator-like_dom"/>
</dbReference>
<accession>A0A0K8PAG1</accession>
<dbReference type="OrthoDB" id="9779518at2"/>
<dbReference type="NCBIfam" id="TIGR00266">
    <property type="entry name" value="TIGR00266 family protein"/>
    <property type="match status" value="1"/>
</dbReference>
<dbReference type="AlphaFoldDB" id="A0A0K8PAG1"/>
<dbReference type="SUPFAM" id="SSF51219">
    <property type="entry name" value="TRAP-like"/>
    <property type="match status" value="1"/>
</dbReference>
<dbReference type="PANTHER" id="PTHR43657">
    <property type="entry name" value="TRYPTOPHAN RNA-BINDING ATTENUATOR PROTEIN-LIKE PROTEIN"/>
    <property type="match status" value="1"/>
</dbReference>
<gene>
    <name evidence="1" type="ORF">ATC1_12177</name>
</gene>
<dbReference type="PANTHER" id="PTHR43657:SF1">
    <property type="entry name" value="ALTERED INHERITANCE OF MITOCHONDRIA PROTEIN 24, MITOCHONDRIAL"/>
    <property type="match status" value="1"/>
</dbReference>
<protein>
    <submittedName>
        <fullName evidence="1">TIGR00266 family protein</fullName>
    </submittedName>
</protein>
<name>A0A0K8PAG1_9CHLR</name>